<feature type="region of interest" description="Disordered" evidence="4">
    <location>
        <begin position="1"/>
        <end position="62"/>
    </location>
</feature>
<dbReference type="STRING" id="1088818.A0A2I0B764"/>
<protein>
    <submittedName>
        <fullName evidence="6">Heterogeneous nuclear ribonucleoprotein 1</fullName>
    </submittedName>
</protein>
<dbReference type="GO" id="GO:0003723">
    <property type="term" value="F:RNA binding"/>
    <property type="evidence" value="ECO:0007669"/>
    <property type="project" value="UniProtKB-UniRule"/>
</dbReference>
<dbReference type="Pfam" id="PF00076">
    <property type="entry name" value="RRM_1"/>
    <property type="match status" value="2"/>
</dbReference>
<evidence type="ECO:0000256" key="1">
    <source>
        <dbReference type="ARBA" id="ARBA00004123"/>
    </source>
</evidence>
<dbReference type="FunFam" id="3.30.70.330:FF:000051">
    <property type="entry name" value="Heterogeneous nuclear ribonucleoprotein 1"/>
    <property type="match status" value="1"/>
</dbReference>
<evidence type="ECO:0000313" key="6">
    <source>
        <dbReference type="EMBL" id="PKA63629.1"/>
    </source>
</evidence>
<dbReference type="OrthoDB" id="1875751at2759"/>
<dbReference type="Proteomes" id="UP000236161">
    <property type="component" value="Unassembled WGS sequence"/>
</dbReference>
<dbReference type="GO" id="GO:0010468">
    <property type="term" value="P:regulation of gene expression"/>
    <property type="evidence" value="ECO:0007669"/>
    <property type="project" value="TreeGrafter"/>
</dbReference>
<accession>A0A2I0B764</accession>
<dbReference type="GO" id="GO:1990904">
    <property type="term" value="C:ribonucleoprotein complex"/>
    <property type="evidence" value="ECO:0007669"/>
    <property type="project" value="UniProtKB-KW"/>
</dbReference>
<dbReference type="SUPFAM" id="SSF54928">
    <property type="entry name" value="RNA-binding domain, RBD"/>
    <property type="match status" value="2"/>
</dbReference>
<keyword evidence="2" id="KW-0539">Nucleus</keyword>
<dbReference type="PANTHER" id="PTHR48033:SF10">
    <property type="entry name" value="RNA-BINDING PROTEIN SQUID"/>
    <property type="match status" value="1"/>
</dbReference>
<name>A0A2I0B764_9ASPA</name>
<dbReference type="PANTHER" id="PTHR48033">
    <property type="entry name" value="RNA-BINDING (RRM/RBD/RNP MOTIFS) FAMILY PROTEIN"/>
    <property type="match status" value="1"/>
</dbReference>
<dbReference type="GO" id="GO:0000785">
    <property type="term" value="C:chromatin"/>
    <property type="evidence" value="ECO:0007669"/>
    <property type="project" value="TreeGrafter"/>
</dbReference>
<dbReference type="AlphaFoldDB" id="A0A2I0B764"/>
<organism evidence="6 7">
    <name type="scientific">Apostasia shenzhenica</name>
    <dbReference type="NCBI Taxonomy" id="1088818"/>
    <lineage>
        <taxon>Eukaryota</taxon>
        <taxon>Viridiplantae</taxon>
        <taxon>Streptophyta</taxon>
        <taxon>Embryophyta</taxon>
        <taxon>Tracheophyta</taxon>
        <taxon>Spermatophyta</taxon>
        <taxon>Magnoliopsida</taxon>
        <taxon>Liliopsida</taxon>
        <taxon>Asparagales</taxon>
        <taxon>Orchidaceae</taxon>
        <taxon>Apostasioideae</taxon>
        <taxon>Apostasia</taxon>
    </lineage>
</organism>
<dbReference type="InterPro" id="IPR012677">
    <property type="entry name" value="Nucleotide-bd_a/b_plait_sf"/>
</dbReference>
<feature type="domain" description="RRM" evidence="5">
    <location>
        <begin position="82"/>
        <end position="158"/>
    </location>
</feature>
<reference evidence="6 7" key="1">
    <citation type="journal article" date="2017" name="Nature">
        <title>The Apostasia genome and the evolution of orchids.</title>
        <authorList>
            <person name="Zhang G.Q."/>
            <person name="Liu K.W."/>
            <person name="Li Z."/>
            <person name="Lohaus R."/>
            <person name="Hsiao Y.Y."/>
            <person name="Niu S.C."/>
            <person name="Wang J.Y."/>
            <person name="Lin Y.C."/>
            <person name="Xu Q."/>
            <person name="Chen L.J."/>
            <person name="Yoshida K."/>
            <person name="Fujiwara S."/>
            <person name="Wang Z.W."/>
            <person name="Zhang Y.Q."/>
            <person name="Mitsuda N."/>
            <person name="Wang M."/>
            <person name="Liu G.H."/>
            <person name="Pecoraro L."/>
            <person name="Huang H.X."/>
            <person name="Xiao X.J."/>
            <person name="Lin M."/>
            <person name="Wu X.Y."/>
            <person name="Wu W.L."/>
            <person name="Chen Y.Y."/>
            <person name="Chang S.B."/>
            <person name="Sakamoto S."/>
            <person name="Ohme-Takagi M."/>
            <person name="Yagi M."/>
            <person name="Zeng S.J."/>
            <person name="Shen C.Y."/>
            <person name="Yeh C.M."/>
            <person name="Luo Y.B."/>
            <person name="Tsai W.C."/>
            <person name="Van de Peer Y."/>
            <person name="Liu Z.J."/>
        </authorList>
    </citation>
    <scope>NUCLEOTIDE SEQUENCE [LARGE SCALE GENOMIC DNA]</scope>
    <source>
        <strain evidence="7">cv. Shenzhen</strain>
        <tissue evidence="6">Stem</tissue>
    </source>
</reference>
<feature type="domain" description="RRM" evidence="5">
    <location>
        <begin position="171"/>
        <end position="249"/>
    </location>
</feature>
<feature type="compositionally biased region" description="Acidic residues" evidence="4">
    <location>
        <begin position="15"/>
        <end position="43"/>
    </location>
</feature>
<evidence type="ECO:0000259" key="5">
    <source>
        <dbReference type="PROSITE" id="PS50102"/>
    </source>
</evidence>
<evidence type="ECO:0000313" key="7">
    <source>
        <dbReference type="Proteomes" id="UP000236161"/>
    </source>
</evidence>
<dbReference type="GO" id="GO:0005654">
    <property type="term" value="C:nucleoplasm"/>
    <property type="evidence" value="ECO:0007669"/>
    <property type="project" value="TreeGrafter"/>
</dbReference>
<gene>
    <name evidence="6" type="primary">RNP1</name>
    <name evidence="6" type="ORF">AXF42_Ash005524</name>
</gene>
<dbReference type="SMART" id="SM00360">
    <property type="entry name" value="RRM"/>
    <property type="match status" value="2"/>
</dbReference>
<dbReference type="EMBL" id="KZ451908">
    <property type="protein sequence ID" value="PKA63629.1"/>
    <property type="molecule type" value="Genomic_DNA"/>
</dbReference>
<evidence type="ECO:0000256" key="2">
    <source>
        <dbReference type="ARBA" id="ARBA00023242"/>
    </source>
</evidence>
<evidence type="ECO:0000256" key="4">
    <source>
        <dbReference type="SAM" id="MobiDB-lite"/>
    </source>
</evidence>
<comment type="subcellular location">
    <subcellularLocation>
        <location evidence="1">Nucleus</location>
    </subcellularLocation>
</comment>
<keyword evidence="3" id="KW-0694">RNA-binding</keyword>
<evidence type="ECO:0000256" key="3">
    <source>
        <dbReference type="PROSITE-ProRule" id="PRU00176"/>
    </source>
</evidence>
<dbReference type="PROSITE" id="PS50102">
    <property type="entry name" value="RRM"/>
    <property type="match status" value="2"/>
</dbReference>
<dbReference type="InterPro" id="IPR000504">
    <property type="entry name" value="RRM_dom"/>
</dbReference>
<keyword evidence="7" id="KW-1185">Reference proteome</keyword>
<dbReference type="Gene3D" id="3.30.70.330">
    <property type="match status" value="2"/>
</dbReference>
<proteinExistence type="predicted"/>
<sequence length="376" mass="40006">MDVAEEKLNAVSGGDVEEEEEVEEEVEEVEEEEVEEVEKEEGGEAGGGREGEQEESPGKRIGKIDSAGEEMQHPVSASSSSGKIFIGGVAWETTEETFNNHFAKYGKIIDSVVMKDKLTQKPRGFGFVTFADPSVIDKVLEDEHLIDGRVVEVKRTVPREGVPSKGEPKTKKIFVGGIPPTFTEDQLKEHFSSYGKVIENQIMLDHRTGRSRGFAFITFESEETVEKIVSEGRMHDLAGKQVEIKKAEPKKAGGDPGFSKKGGYGGSIGSSYGYGGGGGGSYGYGGGYNSLGRYYGEREGAFYGRGYGYGGTAAGYSATGFGPGYAGPMYGSGGYDASNSYGGGGSGYGGAYGGYGGGRGYGSPKWRNYSLVILMN</sequence>
<keyword evidence="6" id="KW-0687">Ribonucleoprotein</keyword>
<dbReference type="InterPro" id="IPR035979">
    <property type="entry name" value="RBD_domain_sf"/>
</dbReference>